<accession>A0A1E5KX58</accession>
<dbReference type="Proteomes" id="UP000095256">
    <property type="component" value="Unassembled WGS sequence"/>
</dbReference>
<protein>
    <recommendedName>
        <fullName evidence="4">MapZ extracellular domain-containing protein</fullName>
    </recommendedName>
</protein>
<name>A0A1E5KX58_9ENTE</name>
<sequence>MLNRNFFKIGIASMIIVISIGICILGYKVSADKQKRQKIEYAEITLKSEKQKKDKLTTAVDGLFKDKQQVFLADDLKEETVSQVASTLLTLKTTAEDFGLEEADIDVDETLIKKKEELTQKVTDAQRKYRLQVRINGLFTESINSWNSENLTHSIEETTTIGEINKVREEVGLYNDEWRKTMMLYLNSAQEQIEQYEQMKKAINEMLDGETLTEKANYDTYLVESNKLTLLKNEKMRQELSEKLSKIALLLGVSAQKPQLEENPVIPVQQQGLEQNFVDEFGNPIVQ</sequence>
<comment type="caution">
    <text evidence="2">The sequence shown here is derived from an EMBL/GenBank/DDBJ whole genome shotgun (WGS) entry which is preliminary data.</text>
</comment>
<organism evidence="2 3">
    <name type="scientific">Enterococcus rivorum</name>
    <dbReference type="NCBI Taxonomy" id="762845"/>
    <lineage>
        <taxon>Bacteria</taxon>
        <taxon>Bacillati</taxon>
        <taxon>Bacillota</taxon>
        <taxon>Bacilli</taxon>
        <taxon>Lactobacillales</taxon>
        <taxon>Enterococcaceae</taxon>
        <taxon>Enterococcus</taxon>
    </lineage>
</organism>
<evidence type="ECO:0008006" key="4">
    <source>
        <dbReference type="Google" id="ProtNLM"/>
    </source>
</evidence>
<evidence type="ECO:0000256" key="1">
    <source>
        <dbReference type="SAM" id="Phobius"/>
    </source>
</evidence>
<dbReference type="EMBL" id="MIEK01000023">
    <property type="protein sequence ID" value="OEH82436.1"/>
    <property type="molecule type" value="Genomic_DNA"/>
</dbReference>
<evidence type="ECO:0000313" key="3">
    <source>
        <dbReference type="Proteomes" id="UP000095256"/>
    </source>
</evidence>
<keyword evidence="1" id="KW-0472">Membrane</keyword>
<evidence type="ECO:0000313" key="2">
    <source>
        <dbReference type="EMBL" id="OEH82436.1"/>
    </source>
</evidence>
<reference evidence="2 3" key="1">
    <citation type="submission" date="2016-09" db="EMBL/GenBank/DDBJ databases">
        <authorList>
            <person name="Capua I."/>
            <person name="De Benedictis P."/>
            <person name="Joannis T."/>
            <person name="Lombin L.H."/>
            <person name="Cattoli G."/>
        </authorList>
    </citation>
    <scope>NUCLEOTIDE SEQUENCE [LARGE SCALE GENOMIC DNA]</scope>
    <source>
        <strain evidence="2 3">LMG 25899</strain>
    </source>
</reference>
<dbReference type="AlphaFoldDB" id="A0A1E5KX58"/>
<dbReference type="STRING" id="762845.BCR26_03100"/>
<keyword evidence="1" id="KW-0812">Transmembrane</keyword>
<gene>
    <name evidence="2" type="ORF">BCR26_03100</name>
</gene>
<feature type="transmembrane region" description="Helical" evidence="1">
    <location>
        <begin position="6"/>
        <end position="27"/>
    </location>
</feature>
<keyword evidence="1" id="KW-1133">Transmembrane helix</keyword>
<keyword evidence="3" id="KW-1185">Reference proteome</keyword>
<proteinExistence type="predicted"/>